<dbReference type="AlphaFoldDB" id="A0A0H3FZH1"/>
<evidence type="ECO:0000313" key="4">
    <source>
        <dbReference type="Proteomes" id="UP000008881"/>
    </source>
</evidence>
<dbReference type="Pfam" id="PF03861">
    <property type="entry name" value="ANTAR"/>
    <property type="match status" value="1"/>
</dbReference>
<dbReference type="SMART" id="SM01012">
    <property type="entry name" value="ANTAR"/>
    <property type="match status" value="1"/>
</dbReference>
<evidence type="ECO:0000259" key="1">
    <source>
        <dbReference type="PROSITE" id="PS50906"/>
    </source>
</evidence>
<dbReference type="KEGG" id="eae:EAE_16780"/>
<feature type="domain" description="ANTAR" evidence="2">
    <location>
        <begin position="325"/>
        <end position="386"/>
    </location>
</feature>
<organism evidence="3 4">
    <name type="scientific">Klebsiella aerogenes (strain ATCC 13048 / DSM 30053 / CCUG 1429 / JCM 1235 / KCTC 2190 / NBRC 13534 / NCIMB 10102 / NCTC 10006 / CDC 819-56)</name>
    <name type="common">Enterobacter aerogenes</name>
    <dbReference type="NCBI Taxonomy" id="1028307"/>
    <lineage>
        <taxon>Bacteria</taxon>
        <taxon>Pseudomonadati</taxon>
        <taxon>Pseudomonadota</taxon>
        <taxon>Gammaproteobacteria</taxon>
        <taxon>Enterobacterales</taxon>
        <taxon>Enterobacteriaceae</taxon>
        <taxon>Klebsiella/Raoultella group</taxon>
        <taxon>Klebsiella</taxon>
    </lineage>
</organism>
<sequence>MNNTTGMTPEAIGWFHYARQLQKQQLRKLTQQGTLASEISGLVHMLQCERGASNMWLSSEGRLYDAERRAGGALVDARLSAFYAALQPARESASSALCWRIASAVWYLAQLPALRAAVQGRAVDAQEATQRFSRIIRHLLNIVPQLNDSIDDPQIAGRMVALYSFMQGKELAGQERALGALGFARGQFNGELRQQLVDRIDGQQPCFDSFQALSGLPRALELLQGCEAGREIEQLRRIACTRQPSADEGAAAQRWFSLQTERLEQMRSLEEALIADLLSATRQLLERGEDDMPPLQWPEEECGDSLTLRLDKQLLPLVRQQAWELEQLSGQLASLQAAFEERKIIDKAKALLMSHQGMQEEQAWQALRKMAMDKNQRMVEIARALLTVKALLPDSSSN</sequence>
<reference evidence="3 4" key="1">
    <citation type="journal article" date="2012" name="J. Bacteriol.">
        <title>Complete genome sequence of Enterobacter aerogenes KCTC 2190.</title>
        <authorList>
            <person name="Shin S.H."/>
            <person name="Kim S."/>
            <person name="Kim J.Y."/>
            <person name="Lee S."/>
            <person name="Um Y."/>
            <person name="Oh M.K."/>
            <person name="Kim Y.R."/>
            <person name="Lee J."/>
            <person name="Yang K.S."/>
        </authorList>
    </citation>
    <scope>NUCLEOTIDE SEQUENCE [LARGE SCALE GENOMIC DNA]</scope>
    <source>
        <strain evidence="3 4">KCTC 2190</strain>
    </source>
</reference>
<dbReference type="InterPro" id="IPR011006">
    <property type="entry name" value="CheY-like_superfamily"/>
</dbReference>
<dbReference type="GeneID" id="93311543"/>
<dbReference type="Pfam" id="PF08376">
    <property type="entry name" value="NIT"/>
    <property type="match status" value="1"/>
</dbReference>
<proteinExistence type="predicted"/>
<dbReference type="PROSITE" id="PS50906">
    <property type="entry name" value="NIT"/>
    <property type="match status" value="1"/>
</dbReference>
<dbReference type="EMBL" id="CP002824">
    <property type="protein sequence ID" value="AEG98267.1"/>
    <property type="molecule type" value="Genomic_DNA"/>
</dbReference>
<evidence type="ECO:0000259" key="2">
    <source>
        <dbReference type="PROSITE" id="PS50921"/>
    </source>
</evidence>
<dbReference type="InterPro" id="IPR010910">
    <property type="entry name" value="Nitrate/nitrite_sensing_bac"/>
</dbReference>
<dbReference type="InterPro" id="IPR036388">
    <property type="entry name" value="WH-like_DNA-bd_sf"/>
</dbReference>
<protein>
    <submittedName>
        <fullName evidence="3">Nitrate regulatory protein</fullName>
    </submittedName>
</protein>
<dbReference type="InterPro" id="IPR005561">
    <property type="entry name" value="ANTAR"/>
</dbReference>
<name>A0A0H3FZH1_KLEAK</name>
<dbReference type="eggNOG" id="COG3707">
    <property type="taxonomic scope" value="Bacteria"/>
</dbReference>
<dbReference type="Proteomes" id="UP000008881">
    <property type="component" value="Chromosome"/>
</dbReference>
<dbReference type="GO" id="GO:0003723">
    <property type="term" value="F:RNA binding"/>
    <property type="evidence" value="ECO:0007669"/>
    <property type="project" value="InterPro"/>
</dbReference>
<dbReference type="Gene3D" id="1.10.10.10">
    <property type="entry name" value="Winged helix-like DNA-binding domain superfamily/Winged helix DNA-binding domain"/>
    <property type="match status" value="1"/>
</dbReference>
<dbReference type="HOGENOM" id="CLU_052982_0_0_6"/>
<dbReference type="SUPFAM" id="SSF52172">
    <property type="entry name" value="CheY-like"/>
    <property type="match status" value="1"/>
</dbReference>
<feature type="domain" description="NIT" evidence="1">
    <location>
        <begin position="37"/>
        <end position="284"/>
    </location>
</feature>
<dbReference type="RefSeq" id="WP_015705088.1">
    <property type="nucleotide sequence ID" value="NC_015663.1"/>
</dbReference>
<gene>
    <name evidence="3" type="ordered locus">EAE_16780</name>
</gene>
<accession>A0A0H3FZH1</accession>
<dbReference type="PROSITE" id="PS50921">
    <property type="entry name" value="ANTAR"/>
    <property type="match status" value="1"/>
</dbReference>
<evidence type="ECO:0000313" key="3">
    <source>
        <dbReference type="EMBL" id="AEG98267.1"/>
    </source>
</evidence>
<dbReference type="OrthoDB" id="9782798at2"/>
<dbReference type="PATRIC" id="fig|1028307.3.peg.3354"/>
<dbReference type="InterPro" id="IPR013587">
    <property type="entry name" value="Nitrate/nitrite_sensing"/>
</dbReference>
<keyword evidence="4" id="KW-1185">Reference proteome</keyword>